<gene>
    <name evidence="2" type="ORF">BD310DRAFT_185124</name>
    <name evidence="1" type="ORF">BD311DRAFT_546597</name>
</gene>
<dbReference type="Proteomes" id="UP000292082">
    <property type="component" value="Unassembled WGS sequence"/>
</dbReference>
<protein>
    <submittedName>
        <fullName evidence="1">Uncharacterized protein</fullName>
    </submittedName>
</protein>
<reference evidence="1 3" key="1">
    <citation type="submission" date="2019-01" db="EMBL/GenBank/DDBJ databases">
        <title>Draft genome sequences of three monokaryotic isolates of the white-rot basidiomycete fungus Dichomitus squalens.</title>
        <authorList>
            <consortium name="DOE Joint Genome Institute"/>
            <person name="Lopez S.C."/>
            <person name="Andreopoulos B."/>
            <person name="Pangilinan J."/>
            <person name="Lipzen A."/>
            <person name="Riley R."/>
            <person name="Ahrendt S."/>
            <person name="Ng V."/>
            <person name="Barry K."/>
            <person name="Daum C."/>
            <person name="Grigoriev I.V."/>
            <person name="Hilden K.S."/>
            <person name="Makela M.R."/>
            <person name="de Vries R.P."/>
        </authorList>
    </citation>
    <scope>NUCLEOTIDE SEQUENCE [LARGE SCALE GENOMIC DNA]</scope>
    <source>
        <strain evidence="2 3">CBS 464.89</strain>
        <strain evidence="1">OM18370.1</strain>
    </source>
</reference>
<keyword evidence="3" id="KW-1185">Reference proteome</keyword>
<evidence type="ECO:0000313" key="3">
    <source>
        <dbReference type="Proteomes" id="UP000292082"/>
    </source>
</evidence>
<dbReference type="EMBL" id="ML145229">
    <property type="protein sequence ID" value="TBU52994.1"/>
    <property type="molecule type" value="Genomic_DNA"/>
</dbReference>
<proteinExistence type="predicted"/>
<dbReference type="Proteomes" id="UP000292957">
    <property type="component" value="Unassembled WGS sequence"/>
</dbReference>
<dbReference type="AlphaFoldDB" id="A0A4Q9MX66"/>
<organism evidence="1">
    <name type="scientific">Dichomitus squalens</name>
    <dbReference type="NCBI Taxonomy" id="114155"/>
    <lineage>
        <taxon>Eukaryota</taxon>
        <taxon>Fungi</taxon>
        <taxon>Dikarya</taxon>
        <taxon>Basidiomycota</taxon>
        <taxon>Agaricomycotina</taxon>
        <taxon>Agaricomycetes</taxon>
        <taxon>Polyporales</taxon>
        <taxon>Polyporaceae</taxon>
        <taxon>Dichomitus</taxon>
    </lineage>
</organism>
<name>A0A4Q9MX66_9APHY</name>
<evidence type="ECO:0000313" key="2">
    <source>
        <dbReference type="EMBL" id="TBU52994.1"/>
    </source>
</evidence>
<accession>A0A4Q9MX66</accession>
<sequence length="98" mass="10942">MRWNHQTSIKSIEHRKFSCDTSLYRRPVSRGVPPSLVCNRNVSRCCDKAAFCESAPLLVAQDWASRPAADSVNRADPCFAPTMGGVETLNYRRPQSTA</sequence>
<dbReference type="EMBL" id="ML143394">
    <property type="protein sequence ID" value="TBU32619.1"/>
    <property type="molecule type" value="Genomic_DNA"/>
</dbReference>
<evidence type="ECO:0000313" key="1">
    <source>
        <dbReference type="EMBL" id="TBU32619.1"/>
    </source>
</evidence>